<comment type="caution">
    <text evidence="5">The sequence shown here is derived from an EMBL/GenBank/DDBJ whole genome shotgun (WGS) entry which is preliminary data.</text>
</comment>
<reference evidence="5" key="1">
    <citation type="submission" date="2021-03" db="EMBL/GenBank/DDBJ databases">
        <authorList>
            <person name="Tagirdzhanova G."/>
        </authorList>
    </citation>
    <scope>NUCLEOTIDE SEQUENCE</scope>
</reference>
<evidence type="ECO:0000256" key="1">
    <source>
        <dbReference type="ARBA" id="ARBA00022737"/>
    </source>
</evidence>
<evidence type="ECO:0000313" key="5">
    <source>
        <dbReference type="EMBL" id="CAF9923095.1"/>
    </source>
</evidence>
<dbReference type="PANTHER" id="PTHR24198:SF165">
    <property type="entry name" value="ANKYRIN REPEAT-CONTAINING PROTEIN-RELATED"/>
    <property type="match status" value="1"/>
</dbReference>
<dbReference type="InterPro" id="IPR036770">
    <property type="entry name" value="Ankyrin_rpt-contain_sf"/>
</dbReference>
<gene>
    <name evidence="5" type="ORF">HETSPECPRED_005239</name>
</gene>
<evidence type="ECO:0000256" key="2">
    <source>
        <dbReference type="ARBA" id="ARBA00023043"/>
    </source>
</evidence>
<dbReference type="OrthoDB" id="341259at2759"/>
<accession>A0A8H3IJE3</accession>
<evidence type="ECO:0008006" key="7">
    <source>
        <dbReference type="Google" id="ProtNLM"/>
    </source>
</evidence>
<keyword evidence="2 3" id="KW-0040">ANK repeat</keyword>
<dbReference type="PANTHER" id="PTHR24198">
    <property type="entry name" value="ANKYRIN REPEAT AND PROTEIN KINASE DOMAIN-CONTAINING PROTEIN"/>
    <property type="match status" value="1"/>
</dbReference>
<dbReference type="SUPFAM" id="SSF48403">
    <property type="entry name" value="Ankyrin repeat"/>
    <property type="match status" value="1"/>
</dbReference>
<dbReference type="AlphaFoldDB" id="A0A8H3IJE3"/>
<name>A0A8H3IJE3_9LECA</name>
<dbReference type="InterPro" id="IPR002110">
    <property type="entry name" value="Ankyrin_rpt"/>
</dbReference>
<keyword evidence="1" id="KW-0677">Repeat</keyword>
<dbReference type="Pfam" id="PF12796">
    <property type="entry name" value="Ank_2"/>
    <property type="match status" value="2"/>
</dbReference>
<dbReference type="PROSITE" id="PS50297">
    <property type="entry name" value="ANK_REP_REGION"/>
    <property type="match status" value="1"/>
</dbReference>
<organism evidence="5 6">
    <name type="scientific">Heterodermia speciosa</name>
    <dbReference type="NCBI Taxonomy" id="116794"/>
    <lineage>
        <taxon>Eukaryota</taxon>
        <taxon>Fungi</taxon>
        <taxon>Dikarya</taxon>
        <taxon>Ascomycota</taxon>
        <taxon>Pezizomycotina</taxon>
        <taxon>Lecanoromycetes</taxon>
        <taxon>OSLEUM clade</taxon>
        <taxon>Lecanoromycetidae</taxon>
        <taxon>Caliciales</taxon>
        <taxon>Physciaceae</taxon>
        <taxon>Heterodermia</taxon>
    </lineage>
</organism>
<dbReference type="SMART" id="SM00248">
    <property type="entry name" value="ANK"/>
    <property type="match status" value="7"/>
</dbReference>
<evidence type="ECO:0000256" key="3">
    <source>
        <dbReference type="PROSITE-ProRule" id="PRU00023"/>
    </source>
</evidence>
<feature type="repeat" description="ANK" evidence="3">
    <location>
        <begin position="495"/>
        <end position="527"/>
    </location>
</feature>
<dbReference type="Proteomes" id="UP000664521">
    <property type="component" value="Unassembled WGS sequence"/>
</dbReference>
<protein>
    <recommendedName>
        <fullName evidence="7">Ankyrin</fullName>
    </recommendedName>
</protein>
<dbReference type="Gene3D" id="1.25.40.20">
    <property type="entry name" value="Ankyrin repeat-containing domain"/>
    <property type="match status" value="2"/>
</dbReference>
<evidence type="ECO:0000256" key="4">
    <source>
        <dbReference type="SAM" id="MobiDB-lite"/>
    </source>
</evidence>
<dbReference type="PROSITE" id="PS50088">
    <property type="entry name" value="ANK_REPEAT"/>
    <property type="match status" value="1"/>
</dbReference>
<sequence>MDPLSITGTVLAILQVTGSSGHILNKVLSLRNAPQQLQQLWNEAEALRALLLETQCSLHRRREIHGYAELEASVTPVLATVKIHVLEFEKLIHENVKSDVLQIQQITLTSQESIRELEHRQWEAHHEIRQLAEHVQQDWEQMQVYQKQRDAYIDTSLNQMHMEQRRNFAVLQASFTTSLQPLLAQMGQTASISDQPSQMRQYLVDRAQSGFHGQETTRDTPVVRISATTTSQQCPNGCRCQCHTNTSVRTPPWLRSVFGQLLWSYNSSISMRSCNFPSCRKSLGKHHFTYYFPPWLVSRALIASASLEDLFGAGAKMSINIPLIVPEEDHIVWSFVMAGNLEQLRHLLSRDKNLIHIRNQWGQSIMHVAAKIHQPAVFNFLTSIGMDAHLPDENQKTAATTVLTRRGSEEYALKFDADDLAERLGWTLLHKAAALTRRGLQLNETLLESENADINSRDVLGRTPLHWLAENGDADAIQLLTQDPWRADIHTRDICGFTALHCACWADSLDSAAVLLDAGSNPNARDKHQRTPLLHFDNHRLLDLMIEKGTDVYISDDEGANIMHHVAIADQAALAKTLLEQYGHTICLTNRNGDTPLGLAIQNNSLSFVAVLLPLLEQFPVEKVGMSNHSKRNILHLAALHASTEMLDMLTAANLSGLEIDARDKDGHSPNECFLRCRSAHCAVARSSIDLERQSWVMLMQSARRQAGVSLHTVDEDEETGQKTESIRSKHRRSDSFSSCGISSGTISEEEYVDAFDGSKK</sequence>
<dbReference type="EMBL" id="CAJPDS010000032">
    <property type="protein sequence ID" value="CAF9923095.1"/>
    <property type="molecule type" value="Genomic_DNA"/>
</dbReference>
<feature type="region of interest" description="Disordered" evidence="4">
    <location>
        <begin position="709"/>
        <end position="743"/>
    </location>
</feature>
<keyword evidence="6" id="KW-1185">Reference proteome</keyword>
<evidence type="ECO:0000313" key="6">
    <source>
        <dbReference type="Proteomes" id="UP000664521"/>
    </source>
</evidence>
<proteinExistence type="predicted"/>